<evidence type="ECO:0008006" key="3">
    <source>
        <dbReference type="Google" id="ProtNLM"/>
    </source>
</evidence>
<evidence type="ECO:0000313" key="1">
    <source>
        <dbReference type="EMBL" id="MFM9615610.1"/>
    </source>
</evidence>
<dbReference type="EMBL" id="JBJVNI010000037">
    <property type="protein sequence ID" value="MFM9615610.1"/>
    <property type="molecule type" value="Genomic_DNA"/>
</dbReference>
<name>A0ABW9I5K6_9ACTN</name>
<keyword evidence="2" id="KW-1185">Reference proteome</keyword>
<organism evidence="1 2">
    <name type="scientific">Streptomyces niveiscabiei</name>
    <dbReference type="NCBI Taxonomy" id="164115"/>
    <lineage>
        <taxon>Bacteria</taxon>
        <taxon>Bacillati</taxon>
        <taxon>Actinomycetota</taxon>
        <taxon>Actinomycetes</taxon>
        <taxon>Kitasatosporales</taxon>
        <taxon>Streptomycetaceae</taxon>
        <taxon>Streptomyces</taxon>
    </lineage>
</organism>
<protein>
    <recommendedName>
        <fullName evidence="3">SUKH-4 immunity protein of toxin-antitoxin system</fullName>
    </recommendedName>
</protein>
<sequence>MNATYSPVPELNLLKDFQDEVGYENFADGFGLTEYGDVSGLVAGWSDDPEFTGGLIPFAQATGGGSFYALWRLDDRTDLATLPVVVFGDEGGQHVVARDLRELFRLLGFDTEISVDWDSAYFYRAEEDPHSAYHDAYAAWLERHFGLAVAEDPDAVLAAAREELGQRFADWVEPYLP</sequence>
<proteinExistence type="predicted"/>
<dbReference type="Proteomes" id="UP001631957">
    <property type="component" value="Unassembled WGS sequence"/>
</dbReference>
<gene>
    <name evidence="1" type="ORF">ACKI18_43875</name>
</gene>
<accession>A0ABW9I5K6</accession>
<comment type="caution">
    <text evidence="1">The sequence shown here is derived from an EMBL/GenBank/DDBJ whole genome shotgun (WGS) entry which is preliminary data.</text>
</comment>
<reference evidence="1 2" key="1">
    <citation type="submission" date="2024-12" db="EMBL/GenBank/DDBJ databases">
        <title>Forecasting of Potato common scab and diversities of Pathogenic streptomyces spp. in china.</title>
        <authorList>
            <person name="Handique U."/>
            <person name="Wu J."/>
        </authorList>
    </citation>
    <scope>NUCLEOTIDE SEQUENCE [LARGE SCALE GENOMIC DNA]</scope>
    <source>
        <strain evidence="1 2">ZRIMU1530</strain>
    </source>
</reference>
<evidence type="ECO:0000313" key="2">
    <source>
        <dbReference type="Proteomes" id="UP001631957"/>
    </source>
</evidence>
<dbReference type="RefSeq" id="WP_409123501.1">
    <property type="nucleotide sequence ID" value="NZ_JBJVNI010000037.1"/>
</dbReference>